<dbReference type="PANTHER" id="PTHR11048">
    <property type="entry name" value="PRENYLTRANSFERASES"/>
    <property type="match status" value="1"/>
</dbReference>
<dbReference type="EMBL" id="JNAS01000002">
    <property type="protein sequence ID" value="KGG08073.1"/>
    <property type="molecule type" value="Genomic_DNA"/>
</dbReference>
<organism evidence="10 11">
    <name type="scientific">Prochlorococcus marinus str. SB</name>
    <dbReference type="NCBI Taxonomy" id="59926"/>
    <lineage>
        <taxon>Bacteria</taxon>
        <taxon>Bacillati</taxon>
        <taxon>Cyanobacteriota</taxon>
        <taxon>Cyanophyceae</taxon>
        <taxon>Synechococcales</taxon>
        <taxon>Prochlorococcaceae</taxon>
        <taxon>Prochlorococcus</taxon>
    </lineage>
</organism>
<sequence length="302" mass="34534">MKYTIGHMQNKNRQIKLSTFFELLRWNKPTGRMILLIPAGWSLYLTPDANPTFFMLLRIILGGLLVSGLGCVVNDIWDKKIDQRVVRTKNRPLAANKISLKTAYSILFFLILCSFFLTLSLPQPGRILSISLAFLALPIILIYPSAKRWFKYPQLILSICWGFAVLIPWAANEGNLKSIVLLFCWLATIFWTFGFDTIYALADKKYDIKIGINSSAVNLHNNTRITIQICYFLTSFFLAICGFINQMDFIFWPIWFATSILMQKDILKVFPEEKQSIKNIGNHFKNQAIYGGVILLGIIIAS</sequence>
<dbReference type="Gene3D" id="1.20.120.1780">
    <property type="entry name" value="UbiA prenyltransferase"/>
    <property type="match status" value="1"/>
</dbReference>
<dbReference type="InterPro" id="IPR000537">
    <property type="entry name" value="UbiA_prenyltransferase"/>
</dbReference>
<keyword evidence="5 9" id="KW-0808">Transferase</keyword>
<evidence type="ECO:0000256" key="2">
    <source>
        <dbReference type="ARBA" id="ARBA00004141"/>
    </source>
</evidence>
<evidence type="ECO:0000256" key="9">
    <source>
        <dbReference type="HAMAP-Rule" id="MF_01635"/>
    </source>
</evidence>
<dbReference type="Pfam" id="PF01040">
    <property type="entry name" value="UbiA"/>
    <property type="match status" value="1"/>
</dbReference>
<dbReference type="CDD" id="cd13959">
    <property type="entry name" value="PT_UbiA_COQ2"/>
    <property type="match status" value="1"/>
</dbReference>
<dbReference type="InterPro" id="IPR039653">
    <property type="entry name" value="Prenyltransferase"/>
</dbReference>
<dbReference type="InterPro" id="IPR044878">
    <property type="entry name" value="UbiA_sf"/>
</dbReference>
<keyword evidence="9" id="KW-1003">Cell membrane</keyword>
<keyword evidence="7 9" id="KW-1133">Transmembrane helix</keyword>
<evidence type="ECO:0000256" key="7">
    <source>
        <dbReference type="ARBA" id="ARBA00022989"/>
    </source>
</evidence>
<comment type="similarity">
    <text evidence="3 9">Belongs to the UbiA prenyltransferase family.</text>
</comment>
<gene>
    <name evidence="9" type="primary">plqA</name>
    <name evidence="10" type="ORF">EV02_0741</name>
</gene>
<dbReference type="PANTHER" id="PTHR11048:SF28">
    <property type="entry name" value="4-HYDROXYBENZOATE POLYPRENYLTRANSFERASE, MITOCHONDRIAL"/>
    <property type="match status" value="1"/>
</dbReference>
<dbReference type="RefSeq" id="WP_032519467.1">
    <property type="nucleotide sequence ID" value="NZ_CP138981.1"/>
</dbReference>
<dbReference type="HAMAP" id="MF_01635">
    <property type="entry name" value="UbiA"/>
    <property type="match status" value="1"/>
</dbReference>
<dbReference type="STRING" id="59926.EV02_0741"/>
<evidence type="ECO:0000313" key="11">
    <source>
        <dbReference type="Proteomes" id="UP000030345"/>
    </source>
</evidence>
<feature type="transmembrane region" description="Helical" evidence="9">
    <location>
        <begin position="229"/>
        <end position="255"/>
    </location>
</feature>
<comment type="caution">
    <text evidence="10">The sequence shown here is derived from an EMBL/GenBank/DDBJ whole genome shotgun (WGS) entry which is preliminary data.</text>
</comment>
<comment type="catalytic activity">
    <reaction evidence="9">
        <text>all-trans-nonaprenyl diphosphate + 4-hydroxybenzoate = 4-hydroxy-3-(all-trans-nonaprenyl)benzoate + diphosphate</text>
        <dbReference type="Rhea" id="RHEA:17709"/>
        <dbReference type="ChEBI" id="CHEBI:17879"/>
        <dbReference type="ChEBI" id="CHEBI:33019"/>
        <dbReference type="ChEBI" id="CHEBI:58391"/>
        <dbReference type="ChEBI" id="CHEBI:84502"/>
        <dbReference type="EC" id="2.5.1.39"/>
    </reaction>
</comment>
<evidence type="ECO:0000256" key="1">
    <source>
        <dbReference type="ARBA" id="ARBA00001946"/>
    </source>
</evidence>
<feature type="transmembrane region" description="Helical" evidence="9">
    <location>
        <begin position="30"/>
        <end position="47"/>
    </location>
</feature>
<keyword evidence="6 9" id="KW-0812">Transmembrane</keyword>
<evidence type="ECO:0000256" key="6">
    <source>
        <dbReference type="ARBA" id="ARBA00022692"/>
    </source>
</evidence>
<keyword evidence="9" id="KW-0460">Magnesium</keyword>
<comment type="function">
    <text evidence="9">Catalyzes the prenylation of para-hydroxybenzoate (PHB) with an all-trans polyprenyl group. Mediates the second step in the final reaction sequence of plastoquinone-9 (PQ-9) biosynthesis, which is the condensation of the polyisoprenoid side chain with PHB, generating the first membrane-bound Q intermediate 4-hydroxy-3-solanesylbenzoate.</text>
</comment>
<keyword evidence="4 9" id="KW-0997">Cell inner membrane</keyword>
<dbReference type="EC" id="2.5.1.39" evidence="9"/>
<feature type="transmembrane region" description="Helical" evidence="9">
    <location>
        <begin position="98"/>
        <end position="119"/>
    </location>
</feature>
<comment type="subcellular location">
    <subcellularLocation>
        <location evidence="9">Cell inner membrane</location>
        <topology evidence="9">Multi-pass membrane protein</topology>
    </subcellularLocation>
    <subcellularLocation>
        <location evidence="2">Membrane</location>
        <topology evidence="2">Multi-pass membrane protein</topology>
    </subcellularLocation>
</comment>
<evidence type="ECO:0000256" key="3">
    <source>
        <dbReference type="ARBA" id="ARBA00005985"/>
    </source>
</evidence>
<evidence type="ECO:0000256" key="4">
    <source>
        <dbReference type="ARBA" id="ARBA00022519"/>
    </source>
</evidence>
<dbReference type="eggNOG" id="COG0382">
    <property type="taxonomic scope" value="Bacteria"/>
</dbReference>
<dbReference type="GO" id="GO:0006744">
    <property type="term" value="P:ubiquinone biosynthetic process"/>
    <property type="evidence" value="ECO:0007669"/>
    <property type="project" value="TreeGrafter"/>
</dbReference>
<dbReference type="InterPro" id="IPR006370">
    <property type="entry name" value="HB_polyprenyltransferase-like"/>
</dbReference>
<dbReference type="GO" id="GO:0005886">
    <property type="term" value="C:plasma membrane"/>
    <property type="evidence" value="ECO:0007669"/>
    <property type="project" value="UniProtKB-SubCell"/>
</dbReference>
<accession>A0A0A2B1Z0</accession>
<dbReference type="OrthoDB" id="9782418at2"/>
<feature type="transmembrane region" description="Helical" evidence="9">
    <location>
        <begin position="178"/>
        <end position="202"/>
    </location>
</feature>
<dbReference type="GO" id="GO:0008412">
    <property type="term" value="F:4-hydroxybenzoate polyprenyltransferase activity"/>
    <property type="evidence" value="ECO:0007669"/>
    <property type="project" value="UniProtKB-EC"/>
</dbReference>
<keyword evidence="8 9" id="KW-0472">Membrane</keyword>
<name>A0A0A2B1Z0_PROMR</name>
<evidence type="ECO:0000256" key="5">
    <source>
        <dbReference type="ARBA" id="ARBA00022679"/>
    </source>
</evidence>
<reference evidence="11" key="1">
    <citation type="journal article" date="2014" name="Sci. Data">
        <title>Genomes of diverse isolates of the marine cyanobacterium Prochlorococcus.</title>
        <authorList>
            <person name="Biller S."/>
            <person name="Berube P."/>
            <person name="Thompson J."/>
            <person name="Kelly L."/>
            <person name="Roggensack S."/>
            <person name="Awad L."/>
            <person name="Roache-Johnson K."/>
            <person name="Ding H."/>
            <person name="Giovannoni S.J."/>
            <person name="Moore L.R."/>
            <person name="Chisholm S.W."/>
        </authorList>
    </citation>
    <scope>NUCLEOTIDE SEQUENCE [LARGE SCALE GENOMIC DNA]</scope>
    <source>
        <strain evidence="11">SB</strain>
    </source>
</reference>
<feature type="transmembrane region" description="Helical" evidence="9">
    <location>
        <begin position="53"/>
        <end position="77"/>
    </location>
</feature>
<dbReference type="InterPro" id="IPR030470">
    <property type="entry name" value="UbiA_prenylTrfase_CS"/>
</dbReference>
<evidence type="ECO:0000256" key="8">
    <source>
        <dbReference type="ARBA" id="ARBA00023136"/>
    </source>
</evidence>
<dbReference type="NCBIfam" id="NF009514">
    <property type="entry name" value="PRK12873.1"/>
    <property type="match status" value="1"/>
</dbReference>
<feature type="transmembrane region" description="Helical" evidence="9">
    <location>
        <begin position="125"/>
        <end position="143"/>
    </location>
</feature>
<protein>
    <recommendedName>
        <fullName evidence="9">4-hydroxybenzoate solanesyltransferase</fullName>
        <ecNumber evidence="9">2.5.1.39</ecNumber>
    </recommendedName>
    <alternativeName>
        <fullName evidence="9">4-HB polyprenyltransferase</fullName>
    </alternativeName>
</protein>
<proteinExistence type="inferred from homology"/>
<dbReference type="AlphaFoldDB" id="A0A0A2B1Z0"/>
<feature type="transmembrane region" description="Helical" evidence="9">
    <location>
        <begin position="155"/>
        <end position="172"/>
    </location>
</feature>
<dbReference type="Proteomes" id="UP000030345">
    <property type="component" value="Unassembled WGS sequence"/>
</dbReference>
<comment type="cofactor">
    <cofactor evidence="1 9">
        <name>Mg(2+)</name>
        <dbReference type="ChEBI" id="CHEBI:18420"/>
    </cofactor>
</comment>
<dbReference type="FunFam" id="1.20.120.1780:FF:000001">
    <property type="entry name" value="4-hydroxybenzoate octaprenyltransferase"/>
    <property type="match status" value="1"/>
</dbReference>
<dbReference type="PROSITE" id="PS00943">
    <property type="entry name" value="UBIA"/>
    <property type="match status" value="1"/>
</dbReference>
<evidence type="ECO:0000313" key="10">
    <source>
        <dbReference type="EMBL" id="KGG08073.1"/>
    </source>
</evidence>
<dbReference type="Gene3D" id="1.10.357.140">
    <property type="entry name" value="UbiA prenyltransferase"/>
    <property type="match status" value="1"/>
</dbReference>